<reference evidence="7" key="2">
    <citation type="submission" date="2020-11" db="EMBL/GenBank/DDBJ databases">
        <authorList>
            <consortium name="DOE Joint Genome Institute"/>
            <person name="Kuo A."/>
            <person name="Miyauchi S."/>
            <person name="Kiss E."/>
            <person name="Drula E."/>
            <person name="Kohler A."/>
            <person name="Sanchez-Garcia M."/>
            <person name="Andreopoulos B."/>
            <person name="Barry K.W."/>
            <person name="Bonito G."/>
            <person name="Buee M."/>
            <person name="Carver A."/>
            <person name="Chen C."/>
            <person name="Cichocki N."/>
            <person name="Clum A."/>
            <person name="Culley D."/>
            <person name="Crous P.W."/>
            <person name="Fauchery L."/>
            <person name="Girlanda M."/>
            <person name="Hayes R."/>
            <person name="Keri Z."/>
            <person name="Labutti K."/>
            <person name="Lipzen A."/>
            <person name="Lombard V."/>
            <person name="Magnuson J."/>
            <person name="Maillard F."/>
            <person name="Morin E."/>
            <person name="Murat C."/>
            <person name="Nolan M."/>
            <person name="Ohm R."/>
            <person name="Pangilinan J."/>
            <person name="Pereira M."/>
            <person name="Perotto S."/>
            <person name="Peter M."/>
            <person name="Riley R."/>
            <person name="Sitrit Y."/>
            <person name="Stielow B."/>
            <person name="Szollosi G."/>
            <person name="Zifcakova L."/>
            <person name="Stursova M."/>
            <person name="Spatafora J.W."/>
            <person name="Tedersoo L."/>
            <person name="Vaario L.-M."/>
            <person name="Yamada A."/>
            <person name="Yan M."/>
            <person name="Wang P."/>
            <person name="Xu J."/>
            <person name="Bruns T."/>
            <person name="Baldrian P."/>
            <person name="Vilgalys R."/>
            <person name="Henrissat B."/>
            <person name="Grigoriev I.V."/>
            <person name="Hibbett D."/>
            <person name="Nagy L.G."/>
            <person name="Martin F.M."/>
        </authorList>
    </citation>
    <scope>NUCLEOTIDE SEQUENCE</scope>
    <source>
        <strain evidence="7">UH-Tt-Lm1</strain>
    </source>
</reference>
<dbReference type="InterPro" id="IPR014017">
    <property type="entry name" value="DNA_helicase_UvrD-like_C"/>
</dbReference>
<protein>
    <recommendedName>
        <fullName evidence="6">UvrD-like helicase C-terminal domain-containing protein</fullName>
    </recommendedName>
</protein>
<keyword evidence="1" id="KW-0547">Nucleotide-binding</keyword>
<evidence type="ECO:0000256" key="1">
    <source>
        <dbReference type="ARBA" id="ARBA00022741"/>
    </source>
</evidence>
<feature type="compositionally biased region" description="Polar residues" evidence="5">
    <location>
        <begin position="1655"/>
        <end position="1674"/>
    </location>
</feature>
<dbReference type="InterPro" id="IPR027417">
    <property type="entry name" value="P-loop_NTPase"/>
</dbReference>
<evidence type="ECO:0000313" key="8">
    <source>
        <dbReference type="Proteomes" id="UP000736335"/>
    </source>
</evidence>
<reference evidence="7" key="1">
    <citation type="journal article" date="2020" name="Nat. Commun.">
        <title>Large-scale genome sequencing of mycorrhizal fungi provides insights into the early evolution of symbiotic traits.</title>
        <authorList>
            <person name="Miyauchi S."/>
            <person name="Kiss E."/>
            <person name="Kuo A."/>
            <person name="Drula E."/>
            <person name="Kohler A."/>
            <person name="Sanchez-Garcia M."/>
            <person name="Morin E."/>
            <person name="Andreopoulos B."/>
            <person name="Barry K.W."/>
            <person name="Bonito G."/>
            <person name="Buee M."/>
            <person name="Carver A."/>
            <person name="Chen C."/>
            <person name="Cichocki N."/>
            <person name="Clum A."/>
            <person name="Culley D."/>
            <person name="Crous P.W."/>
            <person name="Fauchery L."/>
            <person name="Girlanda M."/>
            <person name="Hayes R.D."/>
            <person name="Keri Z."/>
            <person name="LaButti K."/>
            <person name="Lipzen A."/>
            <person name="Lombard V."/>
            <person name="Magnuson J."/>
            <person name="Maillard F."/>
            <person name="Murat C."/>
            <person name="Nolan M."/>
            <person name="Ohm R.A."/>
            <person name="Pangilinan J."/>
            <person name="Pereira M.F."/>
            <person name="Perotto S."/>
            <person name="Peter M."/>
            <person name="Pfister S."/>
            <person name="Riley R."/>
            <person name="Sitrit Y."/>
            <person name="Stielow J.B."/>
            <person name="Szollosi G."/>
            <person name="Zifcakova L."/>
            <person name="Stursova M."/>
            <person name="Spatafora J.W."/>
            <person name="Tedersoo L."/>
            <person name="Vaario L.M."/>
            <person name="Yamada A."/>
            <person name="Yan M."/>
            <person name="Wang P."/>
            <person name="Xu J."/>
            <person name="Bruns T."/>
            <person name="Baldrian P."/>
            <person name="Vilgalys R."/>
            <person name="Dunand C."/>
            <person name="Henrissat B."/>
            <person name="Grigoriev I.V."/>
            <person name="Hibbett D."/>
            <person name="Nagy L.G."/>
            <person name="Martin F.M."/>
        </authorList>
    </citation>
    <scope>NUCLEOTIDE SEQUENCE</scope>
    <source>
        <strain evidence="7">UH-Tt-Lm1</strain>
    </source>
</reference>
<proteinExistence type="predicted"/>
<dbReference type="PANTHER" id="PTHR21529:SF4">
    <property type="entry name" value="TPR AND ANKYRIN REPEAT-CONTAINING PROTEIN 1"/>
    <property type="match status" value="1"/>
</dbReference>
<organism evidence="7 8">
    <name type="scientific">Thelephora terrestris</name>
    <dbReference type="NCBI Taxonomy" id="56493"/>
    <lineage>
        <taxon>Eukaryota</taxon>
        <taxon>Fungi</taxon>
        <taxon>Dikarya</taxon>
        <taxon>Basidiomycota</taxon>
        <taxon>Agaricomycotina</taxon>
        <taxon>Agaricomycetes</taxon>
        <taxon>Thelephorales</taxon>
        <taxon>Thelephoraceae</taxon>
        <taxon>Thelephora</taxon>
    </lineage>
</organism>
<evidence type="ECO:0000259" key="6">
    <source>
        <dbReference type="Pfam" id="PF13361"/>
    </source>
</evidence>
<dbReference type="Proteomes" id="UP000736335">
    <property type="component" value="Unassembled WGS sequence"/>
</dbReference>
<dbReference type="Pfam" id="PF13361">
    <property type="entry name" value="UvrD_C"/>
    <property type="match status" value="1"/>
</dbReference>
<evidence type="ECO:0000256" key="2">
    <source>
        <dbReference type="ARBA" id="ARBA00022801"/>
    </source>
</evidence>
<evidence type="ECO:0000256" key="3">
    <source>
        <dbReference type="ARBA" id="ARBA00022806"/>
    </source>
</evidence>
<feature type="region of interest" description="Disordered" evidence="5">
    <location>
        <begin position="304"/>
        <end position="328"/>
    </location>
</feature>
<dbReference type="GO" id="GO:0016787">
    <property type="term" value="F:hydrolase activity"/>
    <property type="evidence" value="ECO:0007669"/>
    <property type="project" value="UniProtKB-KW"/>
</dbReference>
<accession>A0A9P6L5T3</accession>
<evidence type="ECO:0000256" key="5">
    <source>
        <dbReference type="SAM" id="MobiDB-lite"/>
    </source>
</evidence>
<sequence>MPLDGYPPRDDLALRKTSLYLENVKDFGEWPIILSARAQKDLQDTKQADGVTFQVTMQKIEQLSKGQFSRSNHKLLTAPEMKMPIYAARMTGDNRMIYQIDCVSDPRKSQEVGSPHESQAIRIFGIFALDELHRCKFWNILGRQSEQRSSDYIYRCTFRSESQCNDGSNIVLPAIFPALSEQDEEIQGVSLLVHSLLVLDKFIMLSQAVLNSILTDKEVVHIPPLSTREWEIVEHPTSCYVIGRSGTGKTTTMLLKILGRQRTWQAYPEMAPKPRQVFVTQSQVLAAKVEEYFGKLVSSFEVAARSPEEKPTTGNGTEEVSEHENELIGQDYKGRWRSGLPDRFSELQDEHFPLFVTYDQLCAMLENDIRSNARSSTPKSCAATDDTMFSMSQTSSWETGQLAGSYIASSSDYMQQSRRNFVSYKVFVSSYWDRLSQTSTRKLDPASVFGEFMGVIEGSEDTVGTKDRCLDRESYRLLSARSHANFSHKRDEIYTLFEAYRKLKVQRGDYDAADRTHRILEALQDSGPAGRGVDFLYVDEVQDHLLIDTLAPVLRKICTNRHVLFWAGDTAQTISIGSSFRFADLKSYQYRIEERLSIELGLTPAEPRTFELISNHRSHSGIVNCARSIVKLIIRYWPHSIDALKPEQATTPGPRPVFFVFQENTDLVQAFFTDSQGENIDLGAKQCILVRNDVTKARLEERFPGLGRNNFMTLHESKGLEFNDVILYNFFEDSPATANQWRLILSEDSDGDVPTFDETRHASLCVELKFLYVAITRARQNLWIVDSSESAEPMKRYWSSKNQVSIQTSLEKPNLAVESSPEEWSAAARTMFDAGRYAQASVAFRRAGCNREAMICDAYVLQEKAALISTTASATRIQAFVKAAKAFLNCVRNSPSRERLTCYEAAGDCYKEAHDLKRAADNYQLAGKYDKAALAFQERGLIDEMVELITQHKNTFSDHLHEQLTMDAQMHYFKSLNTKAALALFPSPEKALEFLKKWELEEARVKLLTDLNRALEAAAIHAKNKNLVKAVEILSASANRSADHVRQMIEYLLRGLRSGFTLGITINSSSASSTLSRLLAFVDRLDESTAAELGFDELAMFQAIQRADHATLRTLAETFVGTGNNVAALLCLDHVFSSAFELKTLQLTEIQESLSLYLDYIRLLNKISREGSLSAGSAYQRLFGFQVLGTGRYLVPKRSLLHEKLTGQSGSGGKSTDGYKCGVEELRGAIREIIKTRIRDRTAAQNSACREVGGFLPCLQLLIQGNCSPPEGQQPCASQHIHPEQLTVDWYHTRLCLILLQFKILDTAGYFAPDVENYWLGILYSALHPPLQGLGSFANLDVARIPGGDDGFRIVQEWVRNACNDVNDNDASRSADRPRQWFTVACTLAFDLDRENALSFVCNAPMYRSRRWPPSHSREAREPIVQDFVAFLIGQDFRALTLGSSYLREVLHCKLRADPNALCDLVERLSGLFIMARIYESWEGFLHHVTLPRSWFINLLLPGTDLRKDSSTLFAFAVTIIDFMQRIDARMTDLMGSLYVARLCLCLCLIGYNINDAHLKEKILAGIQSLHRTDEQSTAWAYKCYANAKGWGDFAHALMQSLETPHFDELILLLRTDTPDVPRQHIRTIFCDTLDEVPKLLGMAPSPFRIDPTPIHQTEPNEQAATGEQPNSDHGGQEQRKSVETGEKQINAAKTIQAAYRRRSKRKKVALKGIEVAEALHWNGLRKRSMEMRWPKNSQYYVLFRVPLGSILVCLDTIKTFSSSGKGEAKAQMLKVSDKDLESSNRVFDQHSKNLKKTDALRKKLSPSSKFHEKQSVSDLQDAVLDLKAIVESLENIPGSAKMRKRMKNRWDRGSKWILEKQGTSRANGVKTDEPKAVPV</sequence>
<comment type="caution">
    <text evidence="7">The sequence shown here is derived from an EMBL/GenBank/DDBJ whole genome shotgun (WGS) entry which is preliminary data.</text>
</comment>
<keyword evidence="3" id="KW-0347">Helicase</keyword>
<keyword evidence="8" id="KW-1185">Reference proteome</keyword>
<evidence type="ECO:0000313" key="7">
    <source>
        <dbReference type="EMBL" id="KAF9783378.1"/>
    </source>
</evidence>
<feature type="compositionally biased region" description="Basic and acidic residues" evidence="5">
    <location>
        <begin position="1675"/>
        <end position="1687"/>
    </location>
</feature>
<dbReference type="OrthoDB" id="3156807at2759"/>
<dbReference type="GO" id="GO:0004386">
    <property type="term" value="F:helicase activity"/>
    <property type="evidence" value="ECO:0007669"/>
    <property type="project" value="UniProtKB-KW"/>
</dbReference>
<dbReference type="Gene3D" id="3.40.50.300">
    <property type="entry name" value="P-loop containing nucleotide triphosphate hydrolases"/>
    <property type="match status" value="2"/>
</dbReference>
<keyword evidence="2" id="KW-0378">Hydrolase</keyword>
<dbReference type="GO" id="GO:0005524">
    <property type="term" value="F:ATP binding"/>
    <property type="evidence" value="ECO:0007669"/>
    <property type="project" value="UniProtKB-KW"/>
</dbReference>
<dbReference type="InterPro" id="IPR039904">
    <property type="entry name" value="TRANK1"/>
</dbReference>
<feature type="domain" description="UvrD-like helicase C-terminal" evidence="6">
    <location>
        <begin position="711"/>
        <end position="785"/>
    </location>
</feature>
<dbReference type="PANTHER" id="PTHR21529">
    <property type="entry name" value="MAMMARY TURMOR VIRUS RECEPTOR HOMOLOG 1, 2 MTVR1, 2"/>
    <property type="match status" value="1"/>
</dbReference>
<name>A0A9P6L5T3_9AGAM</name>
<dbReference type="SUPFAM" id="SSF52540">
    <property type="entry name" value="P-loop containing nucleoside triphosphate hydrolases"/>
    <property type="match status" value="1"/>
</dbReference>
<gene>
    <name evidence="7" type="ORF">BJ322DRAFT_1110259</name>
</gene>
<keyword evidence="4" id="KW-0067">ATP-binding</keyword>
<feature type="region of interest" description="Disordered" evidence="5">
    <location>
        <begin position="1648"/>
        <end position="1689"/>
    </location>
</feature>
<evidence type="ECO:0000256" key="4">
    <source>
        <dbReference type="ARBA" id="ARBA00022840"/>
    </source>
</evidence>
<dbReference type="EMBL" id="WIUZ02000010">
    <property type="protein sequence ID" value="KAF9783378.1"/>
    <property type="molecule type" value="Genomic_DNA"/>
</dbReference>